<keyword evidence="6" id="KW-0175">Coiled coil</keyword>
<comment type="subcellular location">
    <subcellularLocation>
        <location evidence="1">Nucleus</location>
    </subcellularLocation>
</comment>
<feature type="domain" description="BZIP" evidence="8">
    <location>
        <begin position="161"/>
        <end position="224"/>
    </location>
</feature>
<keyword evidence="9" id="KW-1185">Reference proteome</keyword>
<reference evidence="9 10" key="1">
    <citation type="journal article" date="2019" name="Mol. Biol. Evol.">
        <title>Blast fungal genomes show frequent chromosomal changes, gene gains and losses, and effector gene turnover.</title>
        <authorList>
            <person name="Gomez Luciano L.B."/>
            <person name="Jason Tsai I."/>
            <person name="Chuma I."/>
            <person name="Tosa Y."/>
            <person name="Chen Y.H."/>
            <person name="Li J.Y."/>
            <person name="Li M.Y."/>
            <person name="Jade Lu M.Y."/>
            <person name="Nakayashiki H."/>
            <person name="Li W.H."/>
        </authorList>
    </citation>
    <scope>NUCLEOTIDE SEQUENCE [LARGE SCALE GENOMIC DNA]</scope>
    <source>
        <strain evidence="9 10">NI907</strain>
    </source>
</reference>
<dbReference type="GO" id="GO:0001228">
    <property type="term" value="F:DNA-binding transcription activator activity, RNA polymerase II-specific"/>
    <property type="evidence" value="ECO:0007669"/>
    <property type="project" value="TreeGrafter"/>
</dbReference>
<evidence type="ECO:0000256" key="2">
    <source>
        <dbReference type="ARBA" id="ARBA00023015"/>
    </source>
</evidence>
<dbReference type="GO" id="GO:0005634">
    <property type="term" value="C:nucleus"/>
    <property type="evidence" value="ECO:0007669"/>
    <property type="project" value="UniProtKB-SubCell"/>
</dbReference>
<organism evidence="9 10">
    <name type="scientific">Pyricularia grisea</name>
    <name type="common">Crabgrass-specific blast fungus</name>
    <name type="synonym">Magnaporthe grisea</name>
    <dbReference type="NCBI Taxonomy" id="148305"/>
    <lineage>
        <taxon>Eukaryota</taxon>
        <taxon>Fungi</taxon>
        <taxon>Dikarya</taxon>
        <taxon>Ascomycota</taxon>
        <taxon>Pezizomycotina</taxon>
        <taxon>Sordariomycetes</taxon>
        <taxon>Sordariomycetidae</taxon>
        <taxon>Magnaporthales</taxon>
        <taxon>Pyriculariaceae</taxon>
        <taxon>Pyricularia</taxon>
    </lineage>
</organism>
<dbReference type="PANTHER" id="PTHR13044:SF38">
    <property type="entry name" value="BZIP DOMAIN-CONTAINING PROTEIN"/>
    <property type="match status" value="1"/>
</dbReference>
<accession>A0A6P8B3Y4</accession>
<evidence type="ECO:0000256" key="5">
    <source>
        <dbReference type="ARBA" id="ARBA00023242"/>
    </source>
</evidence>
<feature type="coiled-coil region" evidence="6">
    <location>
        <begin position="179"/>
        <end position="220"/>
    </location>
</feature>
<dbReference type="AlphaFoldDB" id="A0A6P8B3Y4"/>
<reference evidence="10" key="3">
    <citation type="submission" date="2025-08" db="UniProtKB">
        <authorList>
            <consortium name="RefSeq"/>
        </authorList>
    </citation>
    <scope>IDENTIFICATION</scope>
    <source>
        <strain evidence="10">NI907</strain>
    </source>
</reference>
<dbReference type="Gene3D" id="1.20.5.170">
    <property type="match status" value="1"/>
</dbReference>
<dbReference type="InterPro" id="IPR004827">
    <property type="entry name" value="bZIP"/>
</dbReference>
<dbReference type="PROSITE" id="PS50217">
    <property type="entry name" value="BZIP"/>
    <property type="match status" value="1"/>
</dbReference>
<reference evidence="10" key="2">
    <citation type="submission" date="2019-10" db="EMBL/GenBank/DDBJ databases">
        <authorList>
            <consortium name="NCBI Genome Project"/>
        </authorList>
    </citation>
    <scope>NUCLEOTIDE SEQUENCE</scope>
    <source>
        <strain evidence="10">NI907</strain>
    </source>
</reference>
<dbReference type="InterPro" id="IPR046347">
    <property type="entry name" value="bZIP_sf"/>
</dbReference>
<feature type="region of interest" description="Disordered" evidence="7">
    <location>
        <begin position="102"/>
        <end position="176"/>
    </location>
</feature>
<keyword evidence="5" id="KW-0539">Nucleus</keyword>
<dbReference type="GeneID" id="41960176"/>
<evidence type="ECO:0000256" key="1">
    <source>
        <dbReference type="ARBA" id="ARBA00004123"/>
    </source>
</evidence>
<dbReference type="RefSeq" id="XP_030981907.1">
    <property type="nucleotide sequence ID" value="XM_031125267.1"/>
</dbReference>
<dbReference type="Proteomes" id="UP000515153">
    <property type="component" value="Chromosome I"/>
</dbReference>
<evidence type="ECO:0000256" key="6">
    <source>
        <dbReference type="SAM" id="Coils"/>
    </source>
</evidence>
<dbReference type="KEGG" id="pgri:PgNI_05233"/>
<dbReference type="SUPFAM" id="SSF57959">
    <property type="entry name" value="Leucine zipper domain"/>
    <property type="match status" value="1"/>
</dbReference>
<sequence>MPASPRQTQFRRSSDLPLSTPDNLLLWEPADEAILASVAATSDHPSVDTLYSLHLPVTWPSDSFGLSSLDGSSADPFNPHFPAFVNLADFNNTTSYQTPTLTPSALNSIDPLHQTGKPLDSMKASRSASPAVNNQKNTKAINSSPLSQGHPSPEEAFQQESESVVRKRERNTAAARRYRQKRLDRIKELEHELAKVAADRDDLRLKLARQEAETATLRDLLTLATGRGTQRSDS</sequence>
<feature type="region of interest" description="Disordered" evidence="7">
    <location>
        <begin position="1"/>
        <end position="20"/>
    </location>
</feature>
<protein>
    <recommendedName>
        <fullName evidence="8">BZIP domain-containing protein</fullName>
    </recommendedName>
</protein>
<dbReference type="GO" id="GO:0000977">
    <property type="term" value="F:RNA polymerase II transcription regulatory region sequence-specific DNA binding"/>
    <property type="evidence" value="ECO:0007669"/>
    <property type="project" value="TreeGrafter"/>
</dbReference>
<dbReference type="SMART" id="SM00338">
    <property type="entry name" value="BRLZ"/>
    <property type="match status" value="1"/>
</dbReference>
<evidence type="ECO:0000313" key="9">
    <source>
        <dbReference type="Proteomes" id="UP000515153"/>
    </source>
</evidence>
<dbReference type="Pfam" id="PF07716">
    <property type="entry name" value="bZIP_2"/>
    <property type="match status" value="1"/>
</dbReference>
<keyword evidence="2" id="KW-0805">Transcription regulation</keyword>
<evidence type="ECO:0000256" key="4">
    <source>
        <dbReference type="ARBA" id="ARBA00023163"/>
    </source>
</evidence>
<feature type="compositionally biased region" description="Polar residues" evidence="7">
    <location>
        <begin position="124"/>
        <end position="150"/>
    </location>
</feature>
<evidence type="ECO:0000259" key="8">
    <source>
        <dbReference type="PROSITE" id="PS50217"/>
    </source>
</evidence>
<keyword evidence="4" id="KW-0804">Transcription</keyword>
<dbReference type="PROSITE" id="PS00036">
    <property type="entry name" value="BZIP_BASIC"/>
    <property type="match status" value="1"/>
</dbReference>
<name>A0A6P8B3Y4_PYRGI</name>
<gene>
    <name evidence="10" type="ORF">PgNI_05233</name>
</gene>
<evidence type="ECO:0000256" key="7">
    <source>
        <dbReference type="SAM" id="MobiDB-lite"/>
    </source>
</evidence>
<evidence type="ECO:0000313" key="10">
    <source>
        <dbReference type="RefSeq" id="XP_030981907.1"/>
    </source>
</evidence>
<dbReference type="PANTHER" id="PTHR13044">
    <property type="entry name" value="ACTIVATING TRANSCRIPTION FACTOR ATF 4/5"/>
    <property type="match status" value="1"/>
</dbReference>
<evidence type="ECO:0000256" key="3">
    <source>
        <dbReference type="ARBA" id="ARBA00023125"/>
    </source>
</evidence>
<dbReference type="CDD" id="cd14686">
    <property type="entry name" value="bZIP"/>
    <property type="match status" value="1"/>
</dbReference>
<proteinExistence type="predicted"/>
<keyword evidence="3" id="KW-0238">DNA-binding</keyword>